<dbReference type="SUPFAM" id="SSF51215">
    <property type="entry name" value="Regulatory protein AraC"/>
    <property type="match status" value="1"/>
</dbReference>
<sequence>MTLFHFTVPPLPHYIASGYTKASAGFKHPSRYRIGVFDLLVVTEGCLFMGEGDATFEVRAGEALILGPDNHHYATKECEEPSAYYWLHFQTTGRWAASEEYAPRIIQGREPHGLNPQIFTTQTFIKQVPQYTRLLQPAKMIEQIQQLMELGHGNHLGSVSWKQQVLFQEIIEQLSASIEMQGSTPTAHCAELAASYLRKHYREDIKAQELGESINFHPVYIARCMQKEFGCSPFDFLLRFRIQQSKLLLLQTNYTISRVAEEVGFNSAAYFTSCFAKYEGISPRKYRQRFSHG</sequence>
<evidence type="ECO:0000256" key="3">
    <source>
        <dbReference type="ARBA" id="ARBA00023163"/>
    </source>
</evidence>
<dbReference type="STRING" id="1045775.SAMN05216378_4268"/>
<name>A0A1I2DV05_9BACL</name>
<dbReference type="PANTHER" id="PTHR43280">
    <property type="entry name" value="ARAC-FAMILY TRANSCRIPTIONAL REGULATOR"/>
    <property type="match status" value="1"/>
</dbReference>
<accession>A0A1I2DV05</accession>
<protein>
    <submittedName>
        <fullName evidence="5">Helix-turn-helix domain-containing protein</fullName>
    </submittedName>
</protein>
<dbReference type="SMART" id="SM00342">
    <property type="entry name" value="HTH_ARAC"/>
    <property type="match status" value="1"/>
</dbReference>
<feature type="domain" description="HTH araC/xylS-type" evidence="4">
    <location>
        <begin position="191"/>
        <end position="289"/>
    </location>
</feature>
<keyword evidence="2" id="KW-0238">DNA-binding</keyword>
<dbReference type="EMBL" id="FOMT01000004">
    <property type="protein sequence ID" value="SFE83770.1"/>
    <property type="molecule type" value="Genomic_DNA"/>
</dbReference>
<dbReference type="OrthoDB" id="192171at2"/>
<keyword evidence="3" id="KW-0804">Transcription</keyword>
<proteinExistence type="predicted"/>
<dbReference type="InterPro" id="IPR037923">
    <property type="entry name" value="HTH-like"/>
</dbReference>
<dbReference type="PANTHER" id="PTHR43280:SF30">
    <property type="entry name" value="MMSAB OPERON REGULATORY PROTEIN"/>
    <property type="match status" value="1"/>
</dbReference>
<organism evidence="5 6">
    <name type="scientific">Paenibacillus catalpae</name>
    <dbReference type="NCBI Taxonomy" id="1045775"/>
    <lineage>
        <taxon>Bacteria</taxon>
        <taxon>Bacillati</taxon>
        <taxon>Bacillota</taxon>
        <taxon>Bacilli</taxon>
        <taxon>Bacillales</taxon>
        <taxon>Paenibacillaceae</taxon>
        <taxon>Paenibacillus</taxon>
    </lineage>
</organism>
<dbReference type="Gene3D" id="1.10.10.60">
    <property type="entry name" value="Homeodomain-like"/>
    <property type="match status" value="2"/>
</dbReference>
<evidence type="ECO:0000313" key="6">
    <source>
        <dbReference type="Proteomes" id="UP000198855"/>
    </source>
</evidence>
<dbReference type="PRINTS" id="PR00032">
    <property type="entry name" value="HTHARAC"/>
</dbReference>
<reference evidence="6" key="1">
    <citation type="submission" date="2016-10" db="EMBL/GenBank/DDBJ databases">
        <authorList>
            <person name="Varghese N."/>
            <person name="Submissions S."/>
        </authorList>
    </citation>
    <scope>NUCLEOTIDE SEQUENCE [LARGE SCALE GENOMIC DNA]</scope>
    <source>
        <strain evidence="6">CGMCC 1.10784</strain>
    </source>
</reference>
<dbReference type="PROSITE" id="PS00041">
    <property type="entry name" value="HTH_ARAC_FAMILY_1"/>
    <property type="match status" value="1"/>
</dbReference>
<evidence type="ECO:0000313" key="5">
    <source>
        <dbReference type="EMBL" id="SFE83770.1"/>
    </source>
</evidence>
<dbReference type="PROSITE" id="PS01124">
    <property type="entry name" value="HTH_ARAC_FAMILY_2"/>
    <property type="match status" value="1"/>
</dbReference>
<dbReference type="InterPro" id="IPR018060">
    <property type="entry name" value="HTH_AraC"/>
</dbReference>
<dbReference type="SUPFAM" id="SSF46689">
    <property type="entry name" value="Homeodomain-like"/>
    <property type="match status" value="2"/>
</dbReference>
<dbReference type="GO" id="GO:0043565">
    <property type="term" value="F:sequence-specific DNA binding"/>
    <property type="evidence" value="ECO:0007669"/>
    <property type="project" value="InterPro"/>
</dbReference>
<gene>
    <name evidence="5" type="ORF">SAMN05216378_4268</name>
</gene>
<keyword evidence="6" id="KW-1185">Reference proteome</keyword>
<dbReference type="GO" id="GO:0003700">
    <property type="term" value="F:DNA-binding transcription factor activity"/>
    <property type="evidence" value="ECO:0007669"/>
    <property type="project" value="InterPro"/>
</dbReference>
<evidence type="ECO:0000256" key="1">
    <source>
        <dbReference type="ARBA" id="ARBA00023015"/>
    </source>
</evidence>
<evidence type="ECO:0000259" key="4">
    <source>
        <dbReference type="PROSITE" id="PS01124"/>
    </source>
</evidence>
<dbReference type="AlphaFoldDB" id="A0A1I2DV05"/>
<evidence type="ECO:0000256" key="2">
    <source>
        <dbReference type="ARBA" id="ARBA00023125"/>
    </source>
</evidence>
<keyword evidence="1" id="KW-0805">Transcription regulation</keyword>
<dbReference type="InterPro" id="IPR020449">
    <property type="entry name" value="Tscrpt_reg_AraC-type_HTH"/>
</dbReference>
<dbReference type="Proteomes" id="UP000198855">
    <property type="component" value="Unassembled WGS sequence"/>
</dbReference>
<dbReference type="RefSeq" id="WP_091188435.1">
    <property type="nucleotide sequence ID" value="NZ_FOMT01000004.1"/>
</dbReference>
<dbReference type="InterPro" id="IPR018062">
    <property type="entry name" value="HTH_AraC-typ_CS"/>
</dbReference>
<dbReference type="InterPro" id="IPR009057">
    <property type="entry name" value="Homeodomain-like_sf"/>
</dbReference>
<dbReference type="Pfam" id="PF12833">
    <property type="entry name" value="HTH_18"/>
    <property type="match status" value="1"/>
</dbReference>